<evidence type="ECO:0000256" key="1">
    <source>
        <dbReference type="SAM" id="MobiDB-lite"/>
    </source>
</evidence>
<feature type="region of interest" description="Disordered" evidence="1">
    <location>
        <begin position="151"/>
        <end position="184"/>
    </location>
</feature>
<organism evidence="2 3">
    <name type="scientific">Vespula pensylvanica</name>
    <name type="common">Western yellow jacket</name>
    <name type="synonym">Wasp</name>
    <dbReference type="NCBI Taxonomy" id="30213"/>
    <lineage>
        <taxon>Eukaryota</taxon>
        <taxon>Metazoa</taxon>
        <taxon>Ecdysozoa</taxon>
        <taxon>Arthropoda</taxon>
        <taxon>Hexapoda</taxon>
        <taxon>Insecta</taxon>
        <taxon>Pterygota</taxon>
        <taxon>Neoptera</taxon>
        <taxon>Endopterygota</taxon>
        <taxon>Hymenoptera</taxon>
        <taxon>Apocrita</taxon>
        <taxon>Aculeata</taxon>
        <taxon>Vespoidea</taxon>
        <taxon>Vespidae</taxon>
        <taxon>Vespinae</taxon>
        <taxon>Vespula</taxon>
    </lineage>
</organism>
<feature type="compositionally biased region" description="Polar residues" evidence="1">
    <location>
        <begin position="169"/>
        <end position="178"/>
    </location>
</feature>
<protein>
    <submittedName>
        <fullName evidence="2">Uncharacterized protein</fullName>
    </submittedName>
</protein>
<reference evidence="2" key="1">
    <citation type="journal article" date="2020" name="G3 (Bethesda)">
        <title>High-Quality Assemblies for Three Invasive Social Wasps from the &lt;i&gt;Vespula&lt;/i&gt; Genus.</title>
        <authorList>
            <person name="Harrop T.W.R."/>
            <person name="Guhlin J."/>
            <person name="McLaughlin G.M."/>
            <person name="Permina E."/>
            <person name="Stockwell P."/>
            <person name="Gilligan J."/>
            <person name="Le Lec M.F."/>
            <person name="Gruber M.A.M."/>
            <person name="Quinn O."/>
            <person name="Lovegrove M."/>
            <person name="Duncan E.J."/>
            <person name="Remnant E.J."/>
            <person name="Van Eeckhoven J."/>
            <person name="Graham B."/>
            <person name="Knapp R.A."/>
            <person name="Langford K.W."/>
            <person name="Kronenberg Z."/>
            <person name="Press M.O."/>
            <person name="Eacker S.M."/>
            <person name="Wilson-Rankin E.E."/>
            <person name="Purcell J."/>
            <person name="Lester P.J."/>
            <person name="Dearden P.K."/>
        </authorList>
    </citation>
    <scope>NUCLEOTIDE SEQUENCE</scope>
    <source>
        <strain evidence="2">Volc-1</strain>
    </source>
</reference>
<proteinExistence type="predicted"/>
<dbReference type="EMBL" id="JACSDY010000002">
    <property type="protein sequence ID" value="KAF7434530.1"/>
    <property type="molecule type" value="Genomic_DNA"/>
</dbReference>
<accession>A0A834PAE1</accession>
<evidence type="ECO:0000313" key="3">
    <source>
        <dbReference type="Proteomes" id="UP000600918"/>
    </source>
</evidence>
<dbReference type="AlphaFoldDB" id="A0A834PAE1"/>
<name>A0A834PAE1_VESPE</name>
<evidence type="ECO:0000313" key="2">
    <source>
        <dbReference type="EMBL" id="KAF7434530.1"/>
    </source>
</evidence>
<comment type="caution">
    <text evidence="2">The sequence shown here is derived from an EMBL/GenBank/DDBJ whole genome shotgun (WGS) entry which is preliminary data.</text>
</comment>
<keyword evidence="3" id="KW-1185">Reference proteome</keyword>
<gene>
    <name evidence="2" type="ORF">H0235_002721</name>
</gene>
<sequence length="184" mass="20097">MASPSAGADVARHVAPTACGLSGNCKGVSFLSVTTDGDVGSYPRVILKDIPDKTSDKFPGSVLEDYRNRFKLLKMLKEEINSRAKHPLRRESRREIINGPRQAGKRGPFCILDGPPARAVPPSTGITVGHREPDPEKRIMADAIKSSRNLMARGPNTYESDRTVEEGSSRNLNNSEMTLTPVRL</sequence>
<dbReference type="Proteomes" id="UP000600918">
    <property type="component" value="Unassembled WGS sequence"/>
</dbReference>
<feature type="compositionally biased region" description="Basic and acidic residues" evidence="1">
    <location>
        <begin position="159"/>
        <end position="168"/>
    </location>
</feature>